<reference evidence="4" key="2">
    <citation type="submission" date="2025-09" db="UniProtKB">
        <authorList>
            <consortium name="Ensembl"/>
        </authorList>
    </citation>
    <scope>IDENTIFICATION</scope>
</reference>
<name>A0A8C5LRH5_9ANUR</name>
<keyword evidence="5" id="KW-1185">Reference proteome</keyword>
<feature type="compositionally biased region" description="Polar residues" evidence="1">
    <location>
        <begin position="104"/>
        <end position="164"/>
    </location>
</feature>
<protein>
    <submittedName>
        <fullName evidence="4">Uncharacterized protein</fullName>
    </submittedName>
</protein>
<sequence length="311" mass="34215">MMSKLSRFCYMLFFFIVPLYSADAVQETTTLAITTVVNETSLTETTDTRSTEYMPTNTNVTNVESSTVAPLLNLSSTTNTSDSHQSTSTPTTPVTLLATTSVPNTEGHTSDNGSLGFSNFTTRKPLTSQSSDRVTTVGTTTNVDERSTSSTATPDFSHNTTIAISPNDTSTTNPSTTNTSTTNTSTTNLSVDTASSTLKRSEAILTSIFSTILVIVILAIFLFVFKKYRRRRSQYSHHPLREHVYESDDRYSTPEDTLVISGGLYDAPRVYNPNMTVLEDEDPQHDYVSFSSRPGQFRLEFLPAGNDPRVH</sequence>
<evidence type="ECO:0000313" key="4">
    <source>
        <dbReference type="Ensembl" id="ENSLLEP00000001535.1"/>
    </source>
</evidence>
<feature type="region of interest" description="Disordered" evidence="1">
    <location>
        <begin position="44"/>
        <end position="189"/>
    </location>
</feature>
<evidence type="ECO:0000256" key="1">
    <source>
        <dbReference type="SAM" id="MobiDB-lite"/>
    </source>
</evidence>
<keyword evidence="2" id="KW-0812">Transmembrane</keyword>
<reference evidence="4" key="1">
    <citation type="submission" date="2025-08" db="UniProtKB">
        <authorList>
            <consortium name="Ensembl"/>
        </authorList>
    </citation>
    <scope>IDENTIFICATION</scope>
</reference>
<feature type="signal peptide" evidence="3">
    <location>
        <begin position="1"/>
        <end position="24"/>
    </location>
</feature>
<proteinExistence type="predicted"/>
<keyword evidence="3" id="KW-0732">Signal</keyword>
<dbReference type="Proteomes" id="UP000694569">
    <property type="component" value="Unplaced"/>
</dbReference>
<dbReference type="GeneTree" id="ENSGT00970000193609"/>
<dbReference type="Ensembl" id="ENSLLET00000001615.1">
    <property type="protein sequence ID" value="ENSLLEP00000001535.1"/>
    <property type="gene ID" value="ENSLLEG00000001019.1"/>
</dbReference>
<feature type="compositionally biased region" description="Low complexity" evidence="1">
    <location>
        <begin position="56"/>
        <end position="103"/>
    </location>
</feature>
<feature type="chain" id="PRO_5034522544" evidence="3">
    <location>
        <begin position="25"/>
        <end position="311"/>
    </location>
</feature>
<keyword evidence="2" id="KW-0472">Membrane</keyword>
<evidence type="ECO:0000256" key="2">
    <source>
        <dbReference type="SAM" id="Phobius"/>
    </source>
</evidence>
<feature type="transmembrane region" description="Helical" evidence="2">
    <location>
        <begin position="203"/>
        <end position="225"/>
    </location>
</feature>
<keyword evidence="2" id="KW-1133">Transmembrane helix</keyword>
<evidence type="ECO:0000256" key="3">
    <source>
        <dbReference type="SAM" id="SignalP"/>
    </source>
</evidence>
<accession>A0A8C5LRH5</accession>
<organism evidence="4 5">
    <name type="scientific">Leptobrachium leishanense</name>
    <name type="common">Leishan spiny toad</name>
    <dbReference type="NCBI Taxonomy" id="445787"/>
    <lineage>
        <taxon>Eukaryota</taxon>
        <taxon>Metazoa</taxon>
        <taxon>Chordata</taxon>
        <taxon>Craniata</taxon>
        <taxon>Vertebrata</taxon>
        <taxon>Euteleostomi</taxon>
        <taxon>Amphibia</taxon>
        <taxon>Batrachia</taxon>
        <taxon>Anura</taxon>
        <taxon>Pelobatoidea</taxon>
        <taxon>Megophryidae</taxon>
        <taxon>Leptobrachium</taxon>
    </lineage>
</organism>
<evidence type="ECO:0000313" key="5">
    <source>
        <dbReference type="Proteomes" id="UP000694569"/>
    </source>
</evidence>
<feature type="compositionally biased region" description="Low complexity" evidence="1">
    <location>
        <begin position="165"/>
        <end position="188"/>
    </location>
</feature>
<dbReference type="OrthoDB" id="9909389at2759"/>
<dbReference type="AlphaFoldDB" id="A0A8C5LRH5"/>